<dbReference type="EMBL" id="JAAIYP010000007">
    <property type="protein sequence ID" value="NFV78794.1"/>
    <property type="molecule type" value="Genomic_DNA"/>
</dbReference>
<dbReference type="GO" id="GO:0000976">
    <property type="term" value="F:transcription cis-regulatory region binding"/>
    <property type="evidence" value="ECO:0007669"/>
    <property type="project" value="TreeGrafter"/>
</dbReference>
<dbReference type="CDD" id="cd05466">
    <property type="entry name" value="PBP2_LTTR_substrate"/>
    <property type="match status" value="1"/>
</dbReference>
<evidence type="ECO:0000259" key="5">
    <source>
        <dbReference type="PROSITE" id="PS50931"/>
    </source>
</evidence>
<keyword evidence="3" id="KW-0238">DNA-binding</keyword>
<dbReference type="InterPro" id="IPR005119">
    <property type="entry name" value="LysR_subst-bd"/>
</dbReference>
<name>A0A7C9UXD4_9PROT</name>
<dbReference type="InterPro" id="IPR036390">
    <property type="entry name" value="WH_DNA-bd_sf"/>
</dbReference>
<gene>
    <name evidence="6" type="ORF">G4223_01510</name>
</gene>
<feature type="domain" description="HTH lysR-type" evidence="5">
    <location>
        <begin position="14"/>
        <end position="71"/>
    </location>
</feature>
<reference evidence="6 7" key="1">
    <citation type="submission" date="2020-02" db="EMBL/GenBank/DDBJ databases">
        <authorList>
            <person name="Dziuba M."/>
            <person name="Kuznetsov B."/>
            <person name="Mardanov A."/>
            <person name="Ravin N."/>
            <person name="Grouzdev D."/>
        </authorList>
    </citation>
    <scope>NUCLEOTIDE SEQUENCE [LARGE SCALE GENOMIC DNA]</scope>
    <source>
        <strain evidence="6 7">SpK</strain>
    </source>
</reference>
<dbReference type="Gene3D" id="1.10.10.10">
    <property type="entry name" value="Winged helix-like DNA-binding domain superfamily/Winged helix DNA-binding domain"/>
    <property type="match status" value="1"/>
</dbReference>
<dbReference type="PANTHER" id="PTHR30126">
    <property type="entry name" value="HTH-TYPE TRANSCRIPTIONAL REGULATOR"/>
    <property type="match status" value="1"/>
</dbReference>
<dbReference type="Gene3D" id="3.40.190.290">
    <property type="match status" value="1"/>
</dbReference>
<dbReference type="SUPFAM" id="SSF46785">
    <property type="entry name" value="Winged helix' DNA-binding domain"/>
    <property type="match status" value="1"/>
</dbReference>
<evidence type="ECO:0000256" key="4">
    <source>
        <dbReference type="ARBA" id="ARBA00023163"/>
    </source>
</evidence>
<comment type="caution">
    <text evidence="6">The sequence shown here is derived from an EMBL/GenBank/DDBJ whole genome shotgun (WGS) entry which is preliminary data.</text>
</comment>
<dbReference type="GO" id="GO:0003700">
    <property type="term" value="F:DNA-binding transcription factor activity"/>
    <property type="evidence" value="ECO:0007669"/>
    <property type="project" value="InterPro"/>
</dbReference>
<dbReference type="InterPro" id="IPR036388">
    <property type="entry name" value="WH-like_DNA-bd_sf"/>
</dbReference>
<evidence type="ECO:0000256" key="2">
    <source>
        <dbReference type="ARBA" id="ARBA00023015"/>
    </source>
</evidence>
<proteinExistence type="inferred from homology"/>
<dbReference type="Pfam" id="PF00126">
    <property type="entry name" value="HTH_1"/>
    <property type="match status" value="1"/>
</dbReference>
<evidence type="ECO:0000313" key="7">
    <source>
        <dbReference type="Proteomes" id="UP000480684"/>
    </source>
</evidence>
<keyword evidence="2" id="KW-0805">Transcription regulation</keyword>
<dbReference type="Pfam" id="PF03466">
    <property type="entry name" value="LysR_substrate"/>
    <property type="match status" value="1"/>
</dbReference>
<accession>A0A7C9UXD4</accession>
<dbReference type="Proteomes" id="UP000480684">
    <property type="component" value="Unassembled WGS sequence"/>
</dbReference>
<comment type="similarity">
    <text evidence="1">Belongs to the LysR transcriptional regulatory family.</text>
</comment>
<sequence length="301" mass="33265">MSLSHRPLPSLGDTDLRLLRVFHKVVECGGFTAAEIELNISRAAISQHMADLERRLGLKLCQRGRAGFRLTDEGRAVHEASGRLLSATESFRAEINVLHSRLRGELNIGITDNLVTSPRMRVTQALRALKRRGPEVRINIRMIPPNEIERGVLDGQLHVGVTPVRRPLPGLDTLALYDEESALYCAAGHPLFGRDDQFLDDATVADADAVAPATLTAAETAPLRVTATATDREGVAFLILTDCYIGFLPTHYARQWVERGQMRALAPGRFAQSVEYRAVTARNGRPNLVQETFMDLLRQGK</sequence>
<dbReference type="PROSITE" id="PS50931">
    <property type="entry name" value="HTH_LYSR"/>
    <property type="match status" value="1"/>
</dbReference>
<dbReference type="PANTHER" id="PTHR30126:SF98">
    <property type="entry name" value="HTH-TYPE TRANSCRIPTIONAL ACTIVATOR BAUR"/>
    <property type="match status" value="1"/>
</dbReference>
<evidence type="ECO:0000256" key="1">
    <source>
        <dbReference type="ARBA" id="ARBA00009437"/>
    </source>
</evidence>
<dbReference type="SUPFAM" id="SSF53850">
    <property type="entry name" value="Periplasmic binding protein-like II"/>
    <property type="match status" value="1"/>
</dbReference>
<keyword evidence="4" id="KW-0804">Transcription</keyword>
<evidence type="ECO:0000256" key="3">
    <source>
        <dbReference type="ARBA" id="ARBA00023125"/>
    </source>
</evidence>
<evidence type="ECO:0000313" key="6">
    <source>
        <dbReference type="EMBL" id="NFV78794.1"/>
    </source>
</evidence>
<organism evidence="6 7">
    <name type="scientific">Magnetospirillum aberrantis SpK</name>
    <dbReference type="NCBI Taxonomy" id="908842"/>
    <lineage>
        <taxon>Bacteria</taxon>
        <taxon>Pseudomonadati</taxon>
        <taxon>Pseudomonadota</taxon>
        <taxon>Alphaproteobacteria</taxon>
        <taxon>Rhodospirillales</taxon>
        <taxon>Rhodospirillaceae</taxon>
        <taxon>Magnetospirillum</taxon>
    </lineage>
</organism>
<dbReference type="InterPro" id="IPR000847">
    <property type="entry name" value="LysR_HTH_N"/>
</dbReference>
<dbReference type="AlphaFoldDB" id="A0A7C9UXD4"/>
<protein>
    <submittedName>
        <fullName evidence="6">LysR family transcriptional regulator</fullName>
    </submittedName>
</protein>
<dbReference type="RefSeq" id="WP_163674074.1">
    <property type="nucleotide sequence ID" value="NZ_JAAIYP010000007.1"/>
</dbReference>
<keyword evidence="7" id="KW-1185">Reference proteome</keyword>